<evidence type="ECO:0000256" key="2">
    <source>
        <dbReference type="ARBA" id="ARBA00004370"/>
    </source>
</evidence>
<dbReference type="InterPro" id="IPR036396">
    <property type="entry name" value="Cyt_P450_sf"/>
</dbReference>
<evidence type="ECO:0000256" key="3">
    <source>
        <dbReference type="ARBA" id="ARBA00004721"/>
    </source>
</evidence>
<dbReference type="GO" id="GO:0016020">
    <property type="term" value="C:membrane"/>
    <property type="evidence" value="ECO:0007669"/>
    <property type="project" value="UniProtKB-SubCell"/>
</dbReference>
<dbReference type="PROSITE" id="PS00086">
    <property type="entry name" value="CYTOCHROME_P450"/>
    <property type="match status" value="1"/>
</dbReference>
<keyword evidence="10 13" id="KW-0408">Iron</keyword>
<keyword evidence="16" id="KW-1185">Reference proteome</keyword>
<evidence type="ECO:0000256" key="11">
    <source>
        <dbReference type="ARBA" id="ARBA00023033"/>
    </source>
</evidence>
<organism evidence="15 16">
    <name type="scientific">Pterulicium gracile</name>
    <dbReference type="NCBI Taxonomy" id="1884261"/>
    <lineage>
        <taxon>Eukaryota</taxon>
        <taxon>Fungi</taxon>
        <taxon>Dikarya</taxon>
        <taxon>Basidiomycota</taxon>
        <taxon>Agaricomycotina</taxon>
        <taxon>Agaricomycetes</taxon>
        <taxon>Agaricomycetidae</taxon>
        <taxon>Agaricales</taxon>
        <taxon>Pleurotineae</taxon>
        <taxon>Pterulaceae</taxon>
        <taxon>Pterulicium</taxon>
    </lineage>
</organism>
<comment type="similarity">
    <text evidence="4 14">Belongs to the cytochrome P450 family.</text>
</comment>
<dbReference type="PRINTS" id="PR00465">
    <property type="entry name" value="EP450IV"/>
</dbReference>
<dbReference type="CDD" id="cd11069">
    <property type="entry name" value="CYP_FUM15-like"/>
    <property type="match status" value="1"/>
</dbReference>
<feature type="binding site" description="axial binding residue" evidence="13">
    <location>
        <position position="463"/>
    </location>
    <ligand>
        <name>heme</name>
        <dbReference type="ChEBI" id="CHEBI:30413"/>
    </ligand>
    <ligandPart>
        <name>Fe</name>
        <dbReference type="ChEBI" id="CHEBI:18248"/>
    </ligandPart>
</feature>
<evidence type="ECO:0000256" key="5">
    <source>
        <dbReference type="ARBA" id="ARBA00022617"/>
    </source>
</evidence>
<comment type="pathway">
    <text evidence="3">Secondary metabolite biosynthesis; terpenoid biosynthesis.</text>
</comment>
<dbReference type="GO" id="GO:0005506">
    <property type="term" value="F:iron ion binding"/>
    <property type="evidence" value="ECO:0007669"/>
    <property type="project" value="InterPro"/>
</dbReference>
<evidence type="ECO:0000256" key="10">
    <source>
        <dbReference type="ARBA" id="ARBA00023004"/>
    </source>
</evidence>
<evidence type="ECO:0000256" key="1">
    <source>
        <dbReference type="ARBA" id="ARBA00001971"/>
    </source>
</evidence>
<keyword evidence="7 13" id="KW-0479">Metal-binding</keyword>
<dbReference type="Pfam" id="PF00067">
    <property type="entry name" value="p450"/>
    <property type="match status" value="1"/>
</dbReference>
<dbReference type="Gene3D" id="1.10.630.10">
    <property type="entry name" value="Cytochrome P450"/>
    <property type="match status" value="1"/>
</dbReference>
<keyword evidence="8" id="KW-1133">Transmembrane helix</keyword>
<evidence type="ECO:0000256" key="12">
    <source>
        <dbReference type="ARBA" id="ARBA00023136"/>
    </source>
</evidence>
<keyword evidence="12" id="KW-0472">Membrane</keyword>
<dbReference type="InterPro" id="IPR050121">
    <property type="entry name" value="Cytochrome_P450_monoxygenase"/>
</dbReference>
<reference evidence="15 16" key="1">
    <citation type="journal article" date="2019" name="Nat. Ecol. Evol.">
        <title>Megaphylogeny resolves global patterns of mushroom evolution.</title>
        <authorList>
            <person name="Varga T."/>
            <person name="Krizsan K."/>
            <person name="Foldi C."/>
            <person name="Dima B."/>
            <person name="Sanchez-Garcia M."/>
            <person name="Sanchez-Ramirez S."/>
            <person name="Szollosi G.J."/>
            <person name="Szarkandi J.G."/>
            <person name="Papp V."/>
            <person name="Albert L."/>
            <person name="Andreopoulos W."/>
            <person name="Angelini C."/>
            <person name="Antonin V."/>
            <person name="Barry K.W."/>
            <person name="Bougher N.L."/>
            <person name="Buchanan P."/>
            <person name="Buyck B."/>
            <person name="Bense V."/>
            <person name="Catcheside P."/>
            <person name="Chovatia M."/>
            <person name="Cooper J."/>
            <person name="Damon W."/>
            <person name="Desjardin D."/>
            <person name="Finy P."/>
            <person name="Geml J."/>
            <person name="Haridas S."/>
            <person name="Hughes K."/>
            <person name="Justo A."/>
            <person name="Karasinski D."/>
            <person name="Kautmanova I."/>
            <person name="Kiss B."/>
            <person name="Kocsube S."/>
            <person name="Kotiranta H."/>
            <person name="LaButti K.M."/>
            <person name="Lechner B.E."/>
            <person name="Liimatainen K."/>
            <person name="Lipzen A."/>
            <person name="Lukacs Z."/>
            <person name="Mihaltcheva S."/>
            <person name="Morgado L.N."/>
            <person name="Niskanen T."/>
            <person name="Noordeloos M.E."/>
            <person name="Ohm R.A."/>
            <person name="Ortiz-Santana B."/>
            <person name="Ovrebo C."/>
            <person name="Racz N."/>
            <person name="Riley R."/>
            <person name="Savchenko A."/>
            <person name="Shiryaev A."/>
            <person name="Soop K."/>
            <person name="Spirin V."/>
            <person name="Szebenyi C."/>
            <person name="Tomsovsky M."/>
            <person name="Tulloss R.E."/>
            <person name="Uehling J."/>
            <person name="Grigoriev I.V."/>
            <person name="Vagvolgyi C."/>
            <person name="Papp T."/>
            <person name="Martin F.M."/>
            <person name="Miettinen O."/>
            <person name="Hibbett D.S."/>
            <person name="Nagy L.G."/>
        </authorList>
    </citation>
    <scope>NUCLEOTIDE SEQUENCE [LARGE SCALE GENOMIC DNA]</scope>
    <source>
        <strain evidence="15 16">CBS 309.79</strain>
    </source>
</reference>
<evidence type="ECO:0000313" key="16">
    <source>
        <dbReference type="Proteomes" id="UP000305067"/>
    </source>
</evidence>
<protein>
    <submittedName>
        <fullName evidence="15">Cytochrome P450</fullName>
    </submittedName>
</protein>
<dbReference type="Proteomes" id="UP000305067">
    <property type="component" value="Unassembled WGS sequence"/>
</dbReference>
<evidence type="ECO:0000256" key="4">
    <source>
        <dbReference type="ARBA" id="ARBA00010617"/>
    </source>
</evidence>
<dbReference type="STRING" id="1884261.A0A5C3Q577"/>
<evidence type="ECO:0000256" key="8">
    <source>
        <dbReference type="ARBA" id="ARBA00022989"/>
    </source>
</evidence>
<dbReference type="InterPro" id="IPR001128">
    <property type="entry name" value="Cyt_P450"/>
</dbReference>
<evidence type="ECO:0000256" key="6">
    <source>
        <dbReference type="ARBA" id="ARBA00022692"/>
    </source>
</evidence>
<name>A0A5C3Q577_9AGAR</name>
<keyword evidence="5 13" id="KW-0349">Heme</keyword>
<keyword evidence="9 14" id="KW-0560">Oxidoreductase</keyword>
<dbReference type="PRINTS" id="PR00385">
    <property type="entry name" value="P450"/>
</dbReference>
<dbReference type="InterPro" id="IPR017972">
    <property type="entry name" value="Cyt_P450_CS"/>
</dbReference>
<evidence type="ECO:0000256" key="7">
    <source>
        <dbReference type="ARBA" id="ARBA00022723"/>
    </source>
</evidence>
<comment type="cofactor">
    <cofactor evidence="1 13">
        <name>heme</name>
        <dbReference type="ChEBI" id="CHEBI:30413"/>
    </cofactor>
</comment>
<accession>A0A5C3Q577</accession>
<dbReference type="PANTHER" id="PTHR24305">
    <property type="entry name" value="CYTOCHROME P450"/>
    <property type="match status" value="1"/>
</dbReference>
<evidence type="ECO:0000256" key="9">
    <source>
        <dbReference type="ARBA" id="ARBA00023002"/>
    </source>
</evidence>
<dbReference type="GO" id="GO:0020037">
    <property type="term" value="F:heme binding"/>
    <property type="evidence" value="ECO:0007669"/>
    <property type="project" value="InterPro"/>
</dbReference>
<dbReference type="InterPro" id="IPR002403">
    <property type="entry name" value="Cyt_P450_E_grp-IV"/>
</dbReference>
<comment type="subcellular location">
    <subcellularLocation>
        <location evidence="2">Membrane</location>
    </subcellularLocation>
</comment>
<keyword evidence="11 14" id="KW-0503">Monooxygenase</keyword>
<dbReference type="OrthoDB" id="1470350at2759"/>
<gene>
    <name evidence="15" type="ORF">BDV98DRAFT_586595</name>
</gene>
<evidence type="ECO:0000313" key="15">
    <source>
        <dbReference type="EMBL" id="TFK96159.1"/>
    </source>
</evidence>
<dbReference type="GO" id="GO:0004497">
    <property type="term" value="F:monooxygenase activity"/>
    <property type="evidence" value="ECO:0007669"/>
    <property type="project" value="UniProtKB-KW"/>
</dbReference>
<sequence>MTDILLASAFLAACCLLLLLKKFLRPITLSDIRGPPSPSFVLGHEYEFRNQDEAGDFNLKFLEEYGTVWKMKTCFDIDNLMVADPLALQHILHTSGYSYPKRVDVNHSAKLVVGDGIVVAIGDAHSRQRKAMNPAFSASQLRTMLPVFQRSVDHLCRKLKVEAEKVKGESHINLSSLLARTTLDVIGRAALDYEFNALDEADGPFVKAFKNLLYPYFPQRLLNLVQYMPTREYTRFRHFVELAKNTAREHIKEKADVILMEDEKENKDVLSLLVRANKDEEAKHKMNDDEILCQMSTIILAGHDTTANTMAWTLYELSKHQDVQTALRDEIMDARKEHGIADDDPLSTQMLDALPLLNAVIKETSRMHPIVPNLAREAGKDDVIPLSYPVQTRSGEWVNSVTVKKGQAIGISICAYNRIRAVWGDDANEWNPDRWMKDGVRHDTVNLGVHANLLTFSAGLRACIGLIELQVLMFQLISRFEFAPPPEKYDVMRAAAGLMVPIIRGKMEMGVNMPLSVTPINGDIVGVI</sequence>
<dbReference type="SUPFAM" id="SSF48264">
    <property type="entry name" value="Cytochrome P450"/>
    <property type="match status" value="1"/>
</dbReference>
<dbReference type="AlphaFoldDB" id="A0A5C3Q577"/>
<evidence type="ECO:0000256" key="14">
    <source>
        <dbReference type="RuleBase" id="RU000461"/>
    </source>
</evidence>
<proteinExistence type="inferred from homology"/>
<keyword evidence="6" id="KW-0812">Transmembrane</keyword>
<evidence type="ECO:0000256" key="13">
    <source>
        <dbReference type="PIRSR" id="PIRSR602403-1"/>
    </source>
</evidence>
<dbReference type="EMBL" id="ML178866">
    <property type="protein sequence ID" value="TFK96159.1"/>
    <property type="molecule type" value="Genomic_DNA"/>
</dbReference>
<dbReference type="PANTHER" id="PTHR24305:SF166">
    <property type="entry name" value="CYTOCHROME P450 12A4, MITOCHONDRIAL-RELATED"/>
    <property type="match status" value="1"/>
</dbReference>
<dbReference type="GO" id="GO:0016705">
    <property type="term" value="F:oxidoreductase activity, acting on paired donors, with incorporation or reduction of molecular oxygen"/>
    <property type="evidence" value="ECO:0007669"/>
    <property type="project" value="InterPro"/>
</dbReference>